<evidence type="ECO:0000256" key="1">
    <source>
        <dbReference type="SAM" id="MobiDB-lite"/>
    </source>
</evidence>
<dbReference type="AlphaFoldDB" id="A0A093QN05"/>
<protein>
    <submittedName>
        <fullName evidence="2">Alstrom syndrome protein 1</fullName>
    </submittedName>
</protein>
<gene>
    <name evidence="2" type="ORF">N305_15225</name>
</gene>
<accession>A0A093QN05</accession>
<feature type="region of interest" description="Disordered" evidence="1">
    <location>
        <begin position="17"/>
        <end position="127"/>
    </location>
</feature>
<reference evidence="2 3" key="1">
    <citation type="submission" date="2014-06" db="EMBL/GenBank/DDBJ databases">
        <title>Genome evolution of avian class.</title>
        <authorList>
            <person name="Zhang G."/>
            <person name="Li C."/>
        </authorList>
    </citation>
    <scope>NUCLEOTIDE SEQUENCE [LARGE SCALE GENOMIC DNA]</scope>
    <source>
        <strain evidence="2">BGI_N305</strain>
    </source>
</reference>
<keyword evidence="3" id="KW-1185">Reference proteome</keyword>
<dbReference type="PANTHER" id="PTHR21553:SF22">
    <property type="entry name" value="CENTROSOME-ASSOCIATED PROTEIN ALMS1"/>
    <property type="match status" value="1"/>
</dbReference>
<name>A0A093QN05_9PASS</name>
<dbReference type="OrthoDB" id="6163239at2759"/>
<feature type="region of interest" description="Disordered" evidence="1">
    <location>
        <begin position="141"/>
        <end position="161"/>
    </location>
</feature>
<feature type="compositionally biased region" description="Basic residues" evidence="1">
    <location>
        <begin position="44"/>
        <end position="60"/>
    </location>
</feature>
<dbReference type="Proteomes" id="UP000053258">
    <property type="component" value="Unassembled WGS sequence"/>
</dbReference>
<proteinExistence type="predicted"/>
<feature type="non-terminal residue" evidence="2">
    <location>
        <position position="161"/>
    </location>
</feature>
<dbReference type="EMBL" id="KL692112">
    <property type="protein sequence ID" value="KFW87750.1"/>
    <property type="molecule type" value="Genomic_DNA"/>
</dbReference>
<evidence type="ECO:0000313" key="2">
    <source>
        <dbReference type="EMBL" id="KFW87750.1"/>
    </source>
</evidence>
<dbReference type="GO" id="GO:0005813">
    <property type="term" value="C:centrosome"/>
    <property type="evidence" value="ECO:0007669"/>
    <property type="project" value="TreeGrafter"/>
</dbReference>
<feature type="non-terminal residue" evidence="2">
    <location>
        <position position="1"/>
    </location>
</feature>
<sequence length="161" mass="18071">STHSTFKSTRFYLHRPVPTCDTSEFSEDSSGVGIPPPSSSGAWKKPHRHQRVFSAHHRKSGTREFFALTAEADESKNEDLSVGNETSGTEREAEQGAVGNSALPRSQTTLRDGNVEEPPRQRTHCSGSLDELWVKFLERQRRHQQRGLRSTGELSLVERLD</sequence>
<dbReference type="PANTHER" id="PTHR21553">
    <property type="entry name" value="ALMS1-RELATED"/>
    <property type="match status" value="1"/>
</dbReference>
<dbReference type="GO" id="GO:0005829">
    <property type="term" value="C:cytosol"/>
    <property type="evidence" value="ECO:0007669"/>
    <property type="project" value="TreeGrafter"/>
</dbReference>
<organism evidence="2 3">
    <name type="scientific">Manacus vitellinus</name>
    <name type="common">golden-collared manakin</name>
    <dbReference type="NCBI Taxonomy" id="328815"/>
    <lineage>
        <taxon>Eukaryota</taxon>
        <taxon>Metazoa</taxon>
        <taxon>Chordata</taxon>
        <taxon>Craniata</taxon>
        <taxon>Vertebrata</taxon>
        <taxon>Euteleostomi</taxon>
        <taxon>Archelosauria</taxon>
        <taxon>Archosauria</taxon>
        <taxon>Dinosauria</taxon>
        <taxon>Saurischia</taxon>
        <taxon>Theropoda</taxon>
        <taxon>Coelurosauria</taxon>
        <taxon>Aves</taxon>
        <taxon>Neognathae</taxon>
        <taxon>Neoaves</taxon>
        <taxon>Telluraves</taxon>
        <taxon>Australaves</taxon>
        <taxon>Passeriformes</taxon>
        <taxon>Pipridae</taxon>
        <taxon>Manacus</taxon>
    </lineage>
</organism>
<evidence type="ECO:0000313" key="3">
    <source>
        <dbReference type="Proteomes" id="UP000053258"/>
    </source>
</evidence>
<dbReference type="GO" id="GO:0005814">
    <property type="term" value="C:centriole"/>
    <property type="evidence" value="ECO:0007669"/>
    <property type="project" value="TreeGrafter"/>
</dbReference>
<dbReference type="GO" id="GO:0046599">
    <property type="term" value="P:regulation of centriole replication"/>
    <property type="evidence" value="ECO:0007669"/>
    <property type="project" value="TreeGrafter"/>
</dbReference>
<dbReference type="GO" id="GO:0008017">
    <property type="term" value="F:microtubule binding"/>
    <property type="evidence" value="ECO:0007669"/>
    <property type="project" value="TreeGrafter"/>
</dbReference>